<dbReference type="InterPro" id="IPR013328">
    <property type="entry name" value="6PGD_dom2"/>
</dbReference>
<dbReference type="FunFam" id="3.40.50.720:FF:000400">
    <property type="entry name" value="UDP-glucose 6-dehydrogenase"/>
    <property type="match status" value="1"/>
</dbReference>
<dbReference type="UniPathway" id="UPA00038">
    <property type="reaction ID" value="UER00491"/>
</dbReference>
<feature type="binding site" evidence="12">
    <location>
        <position position="256"/>
    </location>
    <ligand>
        <name>NAD(+)</name>
        <dbReference type="ChEBI" id="CHEBI:57540"/>
    </ligand>
</feature>
<evidence type="ECO:0000256" key="9">
    <source>
        <dbReference type="PIRNR" id="PIRNR000124"/>
    </source>
</evidence>
<gene>
    <name evidence="14" type="primary">ugd</name>
</gene>
<dbReference type="PATRIC" id="fig|573.1736.peg.2833"/>
<feature type="active site" description="Nucleophile" evidence="10">
    <location>
        <position position="253"/>
    </location>
</feature>
<dbReference type="Pfam" id="PF03721">
    <property type="entry name" value="UDPG_MGDP_dh_N"/>
    <property type="match status" value="1"/>
</dbReference>
<dbReference type="SUPFAM" id="SSF52413">
    <property type="entry name" value="UDP-glucose/GDP-mannose dehydrogenase C-terminal domain"/>
    <property type="match status" value="1"/>
</dbReference>
<dbReference type="EMBL" id="LT174554">
    <property type="protein sequence ID" value="CZQ24438.1"/>
    <property type="molecule type" value="Genomic_DNA"/>
</dbReference>
<dbReference type="PANTHER" id="PTHR43750">
    <property type="entry name" value="UDP-GLUCOSE 6-DEHYDROGENASE TUAD"/>
    <property type="match status" value="1"/>
</dbReference>
<dbReference type="NCBIfam" id="TIGR03026">
    <property type="entry name" value="NDP-sugDHase"/>
    <property type="match status" value="1"/>
</dbReference>
<feature type="binding site" evidence="12">
    <location>
        <position position="34"/>
    </location>
    <ligand>
        <name>NAD(+)</name>
        <dbReference type="ChEBI" id="CHEBI:57540"/>
    </ligand>
</feature>
<feature type="binding site" evidence="11">
    <location>
        <position position="250"/>
    </location>
    <ligand>
        <name>substrate</name>
    </ligand>
</feature>
<sequence>MKITISGTGYVGLSNGILIAQNHEVVALDIVQSKVDMLNQKISPIVDKEIQEYLAEKPLNFRATTDKQDAYRNSDYVIIATPTDYDPKTNYFNTSTVEAVIRDVTEINPNAVMVIKSTIPVGFTRDIKERLGIDNVIFSPEFLREGRALYDNLHPSRIVIGERSERAERFANLLKEGAIKQGIPTLFTDSTEAEAIKLFANTYLALRVAYFNELDSYAESQGLNSKQIIEGVCLDPRIGNHYNNPSFGYGGYCLPKDTKQLLANYESVPNNIIGAIVDANRTRKDFIADSILARKPKVVGVYRLIMKSGSDNFRASSIQGIMKRIKAKGIPVIIYEPVMQEDEFFNSRVVRDLDAFKQEADVIISNRMAEELSDIEDKVYTRDLFGND</sequence>
<feature type="binding site" evidence="11">
    <location>
        <position position="306"/>
    </location>
    <ligand>
        <name>substrate</name>
    </ligand>
</feature>
<feature type="binding site" evidence="12">
    <location>
        <position position="83"/>
    </location>
    <ligand>
        <name>NAD(+)</name>
        <dbReference type="ChEBI" id="CHEBI:57540"/>
    </ligand>
</feature>
<keyword evidence="6 9" id="KW-0560">Oxidoreductase</keyword>
<dbReference type="PIRSF" id="PIRSF500134">
    <property type="entry name" value="UDPglc_DH_bac"/>
    <property type="match status" value="1"/>
</dbReference>
<comment type="catalytic activity">
    <reaction evidence="8 9">
        <text>UDP-alpha-D-glucose + 2 NAD(+) + H2O = UDP-alpha-D-glucuronate + 2 NADH + 3 H(+)</text>
        <dbReference type="Rhea" id="RHEA:23596"/>
        <dbReference type="ChEBI" id="CHEBI:15377"/>
        <dbReference type="ChEBI" id="CHEBI:15378"/>
        <dbReference type="ChEBI" id="CHEBI:57540"/>
        <dbReference type="ChEBI" id="CHEBI:57945"/>
        <dbReference type="ChEBI" id="CHEBI:58052"/>
        <dbReference type="ChEBI" id="CHEBI:58885"/>
        <dbReference type="EC" id="1.1.1.22"/>
    </reaction>
</comment>
<dbReference type="Gene3D" id="3.40.50.720">
    <property type="entry name" value="NAD(P)-binding Rossmann-like Domain"/>
    <property type="match status" value="2"/>
</dbReference>
<feature type="binding site" evidence="12">
    <location>
        <position position="118"/>
    </location>
    <ligand>
        <name>NAD(+)</name>
        <dbReference type="ChEBI" id="CHEBI:57540"/>
    </ligand>
</feature>
<evidence type="ECO:0000256" key="1">
    <source>
        <dbReference type="ARBA" id="ARBA00004701"/>
    </source>
</evidence>
<evidence type="ECO:0000256" key="10">
    <source>
        <dbReference type="PIRSR" id="PIRSR500134-1"/>
    </source>
</evidence>
<reference evidence="14" key="2">
    <citation type="submission" date="2016-06" db="EMBL/GenBank/DDBJ databases">
        <title>Towards a vaccine: An investigation of Klebsiella pneumoniae surface antigens.</title>
        <authorList>
            <person name="Follador R."/>
            <person name="Heinz E."/>
            <person name="Wyres K.L."/>
            <person name="Ellington M.J."/>
            <person name="Kowarik M."/>
            <person name="Holt K.E."/>
            <person name="Thomson N.R."/>
        </authorList>
    </citation>
    <scope>NUCLEOTIDE SEQUENCE</scope>
    <source>
        <strain evidence="14">K231An</strain>
    </source>
</reference>
<dbReference type="Pfam" id="PF00984">
    <property type="entry name" value="UDPG_MGDP_dh"/>
    <property type="match status" value="1"/>
</dbReference>
<dbReference type="InterPro" id="IPR014027">
    <property type="entry name" value="UDP-Glc/GDP-Man_DH_C"/>
</dbReference>
<keyword evidence="7 9" id="KW-0520">NAD</keyword>
<dbReference type="EC" id="1.1.1.22" evidence="4 9"/>
<dbReference type="SUPFAM" id="SSF51735">
    <property type="entry name" value="NAD(P)-binding Rossmann-fold domains"/>
    <property type="match status" value="1"/>
</dbReference>
<dbReference type="Gene3D" id="1.10.1040.10">
    <property type="entry name" value="N-(1-d-carboxylethyl)-l-norvaline Dehydrogenase, domain 2"/>
    <property type="match status" value="1"/>
</dbReference>
<feature type="binding site" evidence="12">
    <location>
        <position position="29"/>
    </location>
    <ligand>
        <name>NAD(+)</name>
        <dbReference type="ChEBI" id="CHEBI:57540"/>
    </ligand>
</feature>
<feature type="binding site" evidence="11">
    <location>
        <position position="388"/>
    </location>
    <ligand>
        <name>substrate</name>
    </ligand>
</feature>
<evidence type="ECO:0000256" key="8">
    <source>
        <dbReference type="ARBA" id="ARBA00047473"/>
    </source>
</evidence>
<dbReference type="FunFam" id="3.40.50.720:FF:000297">
    <property type="entry name" value="UDP-glucose 6-dehydrogenase"/>
    <property type="match status" value="1"/>
</dbReference>
<evidence type="ECO:0000313" key="14">
    <source>
        <dbReference type="EMBL" id="CZQ24438.1"/>
    </source>
</evidence>
<comment type="similarity">
    <text evidence="3 9">Belongs to the UDP-glucose/GDP-mannose dehydrogenase family.</text>
</comment>
<evidence type="ECO:0000259" key="13">
    <source>
        <dbReference type="SMART" id="SM00984"/>
    </source>
</evidence>
<evidence type="ECO:0000256" key="11">
    <source>
        <dbReference type="PIRSR" id="PIRSR500134-2"/>
    </source>
</evidence>
<dbReference type="InterPro" id="IPR036291">
    <property type="entry name" value="NAD(P)-bd_dom_sf"/>
</dbReference>
<name>A0A193SD25_KLEPN</name>
<evidence type="ECO:0000256" key="12">
    <source>
        <dbReference type="PIRSR" id="PIRSR500134-3"/>
    </source>
</evidence>
<proteinExistence type="inferred from homology"/>
<dbReference type="InterPro" id="IPR014026">
    <property type="entry name" value="UDP-Glc/GDP-Man_DH_dimer"/>
</dbReference>
<dbReference type="SUPFAM" id="SSF48179">
    <property type="entry name" value="6-phosphogluconate dehydrogenase C-terminal domain-like"/>
    <property type="match status" value="1"/>
</dbReference>
<dbReference type="PANTHER" id="PTHR43750:SF2">
    <property type="entry name" value="UDP-GLUCOSE 6-DEHYDROGENASE"/>
    <property type="match status" value="1"/>
</dbReference>
<protein>
    <recommendedName>
        <fullName evidence="5 9">UDP-glucose 6-dehydrogenase</fullName>
        <ecNumber evidence="4 9">1.1.1.22</ecNumber>
    </recommendedName>
</protein>
<dbReference type="InterPro" id="IPR001732">
    <property type="entry name" value="UDP-Glc/GDP-Man_DH_N"/>
</dbReference>
<dbReference type="GO" id="GO:0051287">
    <property type="term" value="F:NAD binding"/>
    <property type="evidence" value="ECO:0007669"/>
    <property type="project" value="InterPro"/>
</dbReference>
<dbReference type="PIRSF" id="PIRSF000124">
    <property type="entry name" value="UDPglc_GDPman_dh"/>
    <property type="match status" value="1"/>
</dbReference>
<dbReference type="AlphaFoldDB" id="A0A193SD25"/>
<evidence type="ECO:0000256" key="4">
    <source>
        <dbReference type="ARBA" id="ARBA00012954"/>
    </source>
</evidence>
<dbReference type="FunFam" id="1.10.1040.10:FF:000026">
    <property type="entry name" value="UDP-glucose 6-dehydrogenase"/>
    <property type="match status" value="1"/>
</dbReference>
<comment type="pathway">
    <text evidence="2">Bacterial outer membrane biogenesis; lipopolysaccharide biosynthesis.</text>
</comment>
<feature type="binding site" evidence="11">
    <location>
        <position position="197"/>
    </location>
    <ligand>
        <name>substrate</name>
    </ligand>
</feature>
<dbReference type="GO" id="GO:0000271">
    <property type="term" value="P:polysaccharide biosynthetic process"/>
    <property type="evidence" value="ECO:0007669"/>
    <property type="project" value="InterPro"/>
</dbReference>
<dbReference type="InterPro" id="IPR028357">
    <property type="entry name" value="UDPglc_DH_bac"/>
</dbReference>
<feature type="binding site" evidence="11">
    <location>
        <begin position="142"/>
        <end position="145"/>
    </location>
    <ligand>
        <name>substrate</name>
    </ligand>
</feature>
<reference evidence="14" key="1">
    <citation type="submission" date="2016-02" db="EMBL/GenBank/DDBJ databases">
        <authorList>
            <person name="Wen L."/>
            <person name="He K."/>
            <person name="Yang H."/>
        </authorList>
    </citation>
    <scope>NUCLEOTIDE SEQUENCE</scope>
    <source>
        <strain evidence="14">K231An</strain>
    </source>
</reference>
<evidence type="ECO:0000256" key="3">
    <source>
        <dbReference type="ARBA" id="ARBA00006601"/>
    </source>
</evidence>
<dbReference type="InterPro" id="IPR036220">
    <property type="entry name" value="UDP-Glc/GDP-Man_DH_C_sf"/>
</dbReference>
<dbReference type="RefSeq" id="WP_050849620.1">
    <property type="nucleotide sequence ID" value="NZ_BIHT01000002.1"/>
</dbReference>
<comment type="pathway">
    <text evidence="1">Nucleotide-sugar biosynthesis; UDP-alpha-D-glucuronate biosynthesis; UDP-alpha-D-glucuronate from UDP-alpha-D-glucose: step 1/1.</text>
</comment>
<evidence type="ECO:0000256" key="2">
    <source>
        <dbReference type="ARBA" id="ARBA00004756"/>
    </source>
</evidence>
<dbReference type="InterPro" id="IPR008927">
    <property type="entry name" value="6-PGluconate_DH-like_C_sf"/>
</dbReference>
<feature type="domain" description="UDP-glucose/GDP-mannose dehydrogenase C-terminal" evidence="13">
    <location>
        <begin position="300"/>
        <end position="387"/>
    </location>
</feature>
<dbReference type="GO" id="GO:0003979">
    <property type="term" value="F:UDP-glucose 6-dehydrogenase activity"/>
    <property type="evidence" value="ECO:0007669"/>
    <property type="project" value="UniProtKB-EC"/>
</dbReference>
<evidence type="ECO:0000256" key="5">
    <source>
        <dbReference type="ARBA" id="ARBA00015132"/>
    </source>
</evidence>
<dbReference type="InterPro" id="IPR017476">
    <property type="entry name" value="UDP-Glc/GDP-Man"/>
</dbReference>
<organism evidence="14">
    <name type="scientific">Klebsiella pneumoniae</name>
    <dbReference type="NCBI Taxonomy" id="573"/>
    <lineage>
        <taxon>Bacteria</taxon>
        <taxon>Pseudomonadati</taxon>
        <taxon>Pseudomonadota</taxon>
        <taxon>Gammaproteobacteria</taxon>
        <taxon>Enterobacterales</taxon>
        <taxon>Enterobacteriaceae</taxon>
        <taxon>Klebsiella/Raoultella group</taxon>
        <taxon>Klebsiella</taxon>
        <taxon>Klebsiella pneumoniae complex</taxon>
    </lineage>
</organism>
<feature type="binding site" evidence="11">
    <location>
        <begin position="242"/>
        <end position="246"/>
    </location>
    <ligand>
        <name>substrate</name>
    </ligand>
</feature>
<dbReference type="NCBIfam" id="NF011631">
    <property type="entry name" value="PRK15057.1"/>
    <property type="match status" value="1"/>
</dbReference>
<dbReference type="Pfam" id="PF03720">
    <property type="entry name" value="UDPG_MGDP_dh_C"/>
    <property type="match status" value="1"/>
</dbReference>
<feature type="binding site" evidence="11">
    <location>
        <position position="307"/>
    </location>
    <ligand>
        <name>substrate</name>
    </ligand>
</feature>
<feature type="binding site" evidence="12">
    <location>
        <position position="314"/>
    </location>
    <ligand>
        <name>NAD(+)</name>
        <dbReference type="ChEBI" id="CHEBI:57540"/>
    </ligand>
</feature>
<accession>A0A193SD25</accession>
<feature type="binding site" evidence="12">
    <location>
        <position position="145"/>
    </location>
    <ligand>
        <name>NAD(+)</name>
        <dbReference type="ChEBI" id="CHEBI:57540"/>
    </ligand>
</feature>
<evidence type="ECO:0000256" key="7">
    <source>
        <dbReference type="ARBA" id="ARBA00023027"/>
    </source>
</evidence>
<dbReference type="SMART" id="SM00984">
    <property type="entry name" value="UDPG_MGDP_dh_C"/>
    <property type="match status" value="1"/>
</dbReference>
<dbReference type="GO" id="GO:0006065">
    <property type="term" value="P:UDP-glucuronate biosynthetic process"/>
    <property type="evidence" value="ECO:0007669"/>
    <property type="project" value="UniProtKB-UniPathway"/>
</dbReference>
<evidence type="ECO:0000256" key="6">
    <source>
        <dbReference type="ARBA" id="ARBA00023002"/>
    </source>
</evidence>